<organism evidence="2 3">
    <name type="scientific">Cryptosporangium arvum DSM 44712</name>
    <dbReference type="NCBI Taxonomy" id="927661"/>
    <lineage>
        <taxon>Bacteria</taxon>
        <taxon>Bacillati</taxon>
        <taxon>Actinomycetota</taxon>
        <taxon>Actinomycetes</taxon>
        <taxon>Cryptosporangiales</taxon>
        <taxon>Cryptosporangiaceae</taxon>
        <taxon>Cryptosporangium</taxon>
    </lineage>
</organism>
<sequence length="251" mass="25657">MTGYGLSVSDPLAPLLDLPDVADAAAEARKQIDQLFGHQLLRRGSGPVSVEAALRGAHASAALEGARYDLESIRAGAVTDPVVQGSLRVAGALGSLVDTWSKAPLQVLARLHVLAARDVLPSEALGRPRTDPEVAARLSALSDLVTGGTEAPAVVLAAIVHGELLVLAPFDGPGGLVARAAARLTLIAKGLDPKAVSVPEAGHLAREPEYIGATNAYATGTADGVRSWLKHYCAAVALGADEGFAICEAMS</sequence>
<protein>
    <recommendedName>
        <fullName evidence="1">Fido domain-containing protein</fullName>
    </recommendedName>
</protein>
<dbReference type="Proteomes" id="UP000021053">
    <property type="component" value="Unassembled WGS sequence"/>
</dbReference>
<dbReference type="InterPro" id="IPR003812">
    <property type="entry name" value="Fido"/>
</dbReference>
<feature type="domain" description="Fido" evidence="1">
    <location>
        <begin position="103"/>
        <end position="231"/>
    </location>
</feature>
<dbReference type="HOGENOM" id="CLU_058793_1_0_11"/>
<dbReference type="InterPro" id="IPR036597">
    <property type="entry name" value="Fido-like_dom_sf"/>
</dbReference>
<evidence type="ECO:0000313" key="2">
    <source>
        <dbReference type="EMBL" id="EXG79285.1"/>
    </source>
</evidence>
<evidence type="ECO:0000259" key="1">
    <source>
        <dbReference type="PROSITE" id="PS51459"/>
    </source>
</evidence>
<keyword evidence="3" id="KW-1185">Reference proteome</keyword>
<dbReference type="EMBL" id="JFBT01000001">
    <property type="protein sequence ID" value="EXG79285.1"/>
    <property type="molecule type" value="Genomic_DNA"/>
</dbReference>
<dbReference type="AlphaFoldDB" id="A0A010YGD4"/>
<evidence type="ECO:0000313" key="3">
    <source>
        <dbReference type="Proteomes" id="UP000021053"/>
    </source>
</evidence>
<proteinExistence type="predicted"/>
<dbReference type="PATRIC" id="fig|927661.3.peg.302"/>
<name>A0A010YGD4_9ACTN</name>
<reference evidence="2 3" key="1">
    <citation type="submission" date="2013-07" db="EMBL/GenBank/DDBJ databases">
        <authorList>
            <consortium name="DOE Joint Genome Institute"/>
            <person name="Eisen J."/>
            <person name="Huntemann M."/>
            <person name="Han J."/>
            <person name="Chen A."/>
            <person name="Kyrpides N."/>
            <person name="Mavromatis K."/>
            <person name="Markowitz V."/>
            <person name="Palaniappan K."/>
            <person name="Ivanova N."/>
            <person name="Schaumberg A."/>
            <person name="Pati A."/>
            <person name="Liolios K."/>
            <person name="Nordberg H.P."/>
            <person name="Cantor M.N."/>
            <person name="Hua S.X."/>
            <person name="Woyke T."/>
        </authorList>
    </citation>
    <scope>NUCLEOTIDE SEQUENCE [LARGE SCALE GENOMIC DNA]</scope>
    <source>
        <strain evidence="2 3">DSM 44712</strain>
    </source>
</reference>
<comment type="caution">
    <text evidence="2">The sequence shown here is derived from an EMBL/GenBank/DDBJ whole genome shotgun (WGS) entry which is preliminary data.</text>
</comment>
<gene>
    <name evidence="2" type="ORF">CryarDRAFT_0317</name>
</gene>
<accession>A0A010YGD4</accession>
<dbReference type="PROSITE" id="PS51459">
    <property type="entry name" value="FIDO"/>
    <property type="match status" value="1"/>
</dbReference>
<dbReference type="Gene3D" id="1.10.3290.10">
    <property type="entry name" value="Fido-like domain"/>
    <property type="match status" value="1"/>
</dbReference>